<evidence type="ECO:0008006" key="4">
    <source>
        <dbReference type="Google" id="ProtNLM"/>
    </source>
</evidence>
<gene>
    <name evidence="2" type="ORF">HKW67_17195</name>
</gene>
<dbReference type="EMBL" id="CP053085">
    <property type="protein sequence ID" value="QJR37131.1"/>
    <property type="molecule type" value="Genomic_DNA"/>
</dbReference>
<dbReference type="GO" id="GO:0042597">
    <property type="term" value="C:periplasmic space"/>
    <property type="evidence" value="ECO:0007669"/>
    <property type="project" value="InterPro"/>
</dbReference>
<dbReference type="Pfam" id="PF07813">
    <property type="entry name" value="LTXXQ"/>
    <property type="match status" value="1"/>
</dbReference>
<feature type="chain" id="PRO_5027020922" description="Periplasmic heavy metal sensor" evidence="1">
    <location>
        <begin position="21"/>
        <end position="194"/>
    </location>
</feature>
<keyword evidence="3" id="KW-1185">Reference proteome</keyword>
<dbReference type="AlphaFoldDB" id="A0A6M4IY23"/>
<accession>A0A6M4IY23</accession>
<dbReference type="InterPro" id="IPR012899">
    <property type="entry name" value="LTXXQ"/>
</dbReference>
<evidence type="ECO:0000256" key="1">
    <source>
        <dbReference type="SAM" id="SignalP"/>
    </source>
</evidence>
<keyword evidence="1" id="KW-0732">Signal</keyword>
<dbReference type="Gene3D" id="1.20.120.1490">
    <property type="match status" value="1"/>
</dbReference>
<proteinExistence type="predicted"/>
<name>A0A6M4IY23_9BACT</name>
<dbReference type="Proteomes" id="UP000500938">
    <property type="component" value="Chromosome"/>
</dbReference>
<feature type="signal peptide" evidence="1">
    <location>
        <begin position="1"/>
        <end position="20"/>
    </location>
</feature>
<dbReference type="RefSeq" id="WP_171226564.1">
    <property type="nucleotide sequence ID" value="NZ_CP053085.1"/>
</dbReference>
<protein>
    <recommendedName>
        <fullName evidence="4">Periplasmic heavy metal sensor</fullName>
    </recommendedName>
</protein>
<dbReference type="KEGG" id="ggr:HKW67_17195"/>
<evidence type="ECO:0000313" key="3">
    <source>
        <dbReference type="Proteomes" id="UP000500938"/>
    </source>
</evidence>
<reference evidence="2 3" key="1">
    <citation type="submission" date="2020-05" db="EMBL/GenBank/DDBJ databases">
        <title>Complete genome sequence of Gemmatimonas greenlandica TET16.</title>
        <authorList>
            <person name="Zeng Y."/>
        </authorList>
    </citation>
    <scope>NUCLEOTIDE SEQUENCE [LARGE SCALE GENOMIC DNA]</scope>
    <source>
        <strain evidence="2 3">TET16</strain>
    </source>
</reference>
<evidence type="ECO:0000313" key="2">
    <source>
        <dbReference type="EMBL" id="QJR37131.1"/>
    </source>
</evidence>
<organism evidence="2 3">
    <name type="scientific">Gemmatimonas groenlandica</name>
    <dbReference type="NCBI Taxonomy" id="2732249"/>
    <lineage>
        <taxon>Bacteria</taxon>
        <taxon>Pseudomonadati</taxon>
        <taxon>Gemmatimonadota</taxon>
        <taxon>Gemmatimonadia</taxon>
        <taxon>Gemmatimonadales</taxon>
        <taxon>Gemmatimonadaceae</taxon>
        <taxon>Gemmatimonas</taxon>
    </lineage>
</organism>
<sequence>MKAIYVLGMGAALLAAPLYAQSTAAPRKPATMPMKKMQPMPPSEDMMAMMMSGGMKAKTDVASISLSLRESLDLTADQVARFTALQASSQAEMMQHMAAHAEGMQSAAVLTEAAAPDLTAYESALRAAANHMVLEHLAMARADVEARAVLTPIQRDRLVLARRVMKEMHAGMMKEMKAEMMKDGKAKMGAMPPG</sequence>